<gene>
    <name evidence="3" type="ORF">LY89DRAFT_721898</name>
</gene>
<dbReference type="Gene3D" id="1.20.120.1020">
    <property type="entry name" value="Prion-inhibition and propagation, HeLo domain"/>
    <property type="match status" value="1"/>
</dbReference>
<feature type="domain" description="DUF7580" evidence="2">
    <location>
        <begin position="330"/>
        <end position="528"/>
    </location>
</feature>
<dbReference type="PANTHER" id="PTHR37542">
    <property type="entry name" value="HELO DOMAIN-CONTAINING PROTEIN-RELATED"/>
    <property type="match status" value="1"/>
</dbReference>
<dbReference type="InParanoid" id="A0A194WYV7"/>
<reference evidence="3 4" key="1">
    <citation type="submission" date="2015-10" db="EMBL/GenBank/DDBJ databases">
        <title>Full genome of DAOMC 229536 Phialocephala scopiformis, a fungal endophyte of spruce producing the potent anti-insectan compound rugulosin.</title>
        <authorList>
            <consortium name="DOE Joint Genome Institute"/>
            <person name="Walker A.K."/>
            <person name="Frasz S.L."/>
            <person name="Seifert K.A."/>
            <person name="Miller J.D."/>
            <person name="Mondo S.J."/>
            <person name="Labutti K."/>
            <person name="Lipzen A."/>
            <person name="Dockter R."/>
            <person name="Kennedy M."/>
            <person name="Grigoriev I.V."/>
            <person name="Spatafora J.W."/>
        </authorList>
    </citation>
    <scope>NUCLEOTIDE SEQUENCE [LARGE SCALE GENOMIC DNA]</scope>
    <source>
        <strain evidence="3 4">CBS 120377</strain>
    </source>
</reference>
<keyword evidence="4" id="KW-1185">Reference proteome</keyword>
<dbReference type="SUPFAM" id="SSF56112">
    <property type="entry name" value="Protein kinase-like (PK-like)"/>
    <property type="match status" value="1"/>
</dbReference>
<dbReference type="Pfam" id="PF24476">
    <property type="entry name" value="DUF7580"/>
    <property type="match status" value="1"/>
</dbReference>
<dbReference type="AlphaFoldDB" id="A0A194WYV7"/>
<dbReference type="PANTHER" id="PTHR37542:SF3">
    <property type="entry name" value="PRION-INHIBITION AND PROPAGATION HELO DOMAIN-CONTAINING PROTEIN"/>
    <property type="match status" value="1"/>
</dbReference>
<evidence type="ECO:0000313" key="3">
    <source>
        <dbReference type="EMBL" id="KUJ13130.1"/>
    </source>
</evidence>
<evidence type="ECO:0000313" key="4">
    <source>
        <dbReference type="Proteomes" id="UP000070700"/>
    </source>
</evidence>
<sequence>MAFKSREVPRIVDAAKRVNYARVAIASLEPLDLEARAACSGLGSEGMLVLAELFDRLELVAGEEPEAGLEGLPLQLVWRGTQASYELLSTAKGLEKDAPILLWKLKIQQARFVSWGQYFGAGSGVLDAQLGDNGLFDLVVGLLQQTKQMLSHADTLATNHIHSAVLRETRNASQVESVNAACRELKESSSSSSRNVALLYDRIQTSAQAKLAMMSPEDKAMDMSQRRSRTQIETFKARITSELWTTGRYRIHEKDSNGQEFIDDIRILIEWKEFDPKNPVRALIDRRVNRIAELLSTKTPKPTDFRVQDCLGFFEDDEFPRYGMIYRLPQSASREVVSLYNLLDRSEDPLLPDLGDKFKLAKILVTALLRLHDCGWVHGSFRSNNIIFLADEDESEARHLRDPYIHGFTFSRPTDPSEITLEYSMTHFEHDLYRHPQIAQFISRKVLRDITDHQRFQTVHDLYALGIILLEIGLWRRINTLWKDKYTLARFHEKLVTAYVPRLGPKMGITYRDAVQRLLTLPVMQETGRDAASDGAEQDSDTVLDDHREALVPEILLPSDNTELYWEIVAKLSECKV</sequence>
<dbReference type="RefSeq" id="XP_018067485.1">
    <property type="nucleotide sequence ID" value="XM_018218683.1"/>
</dbReference>
<dbReference type="Proteomes" id="UP000070700">
    <property type="component" value="Unassembled WGS sequence"/>
</dbReference>
<evidence type="ECO:0000259" key="2">
    <source>
        <dbReference type="Pfam" id="PF24476"/>
    </source>
</evidence>
<organism evidence="3 4">
    <name type="scientific">Mollisia scopiformis</name>
    <name type="common">Conifer needle endophyte fungus</name>
    <name type="synonym">Phialocephala scopiformis</name>
    <dbReference type="NCBI Taxonomy" id="149040"/>
    <lineage>
        <taxon>Eukaryota</taxon>
        <taxon>Fungi</taxon>
        <taxon>Dikarya</taxon>
        <taxon>Ascomycota</taxon>
        <taxon>Pezizomycotina</taxon>
        <taxon>Leotiomycetes</taxon>
        <taxon>Helotiales</taxon>
        <taxon>Mollisiaceae</taxon>
        <taxon>Mollisia</taxon>
    </lineage>
</organism>
<dbReference type="GeneID" id="28828409"/>
<dbReference type="KEGG" id="psco:LY89DRAFT_721898"/>
<dbReference type="InterPro" id="IPR056002">
    <property type="entry name" value="DUF7580"/>
</dbReference>
<dbReference type="EMBL" id="KQ947423">
    <property type="protein sequence ID" value="KUJ13130.1"/>
    <property type="molecule type" value="Genomic_DNA"/>
</dbReference>
<dbReference type="Gene3D" id="1.10.510.10">
    <property type="entry name" value="Transferase(Phosphotransferase) domain 1"/>
    <property type="match status" value="1"/>
</dbReference>
<evidence type="ECO:0000259" key="1">
    <source>
        <dbReference type="Pfam" id="PF14479"/>
    </source>
</evidence>
<protein>
    <submittedName>
        <fullName evidence="3">Uncharacterized protein</fullName>
    </submittedName>
</protein>
<dbReference type="InterPro" id="IPR038305">
    <property type="entry name" value="HeLo_sf"/>
</dbReference>
<dbReference type="InterPro" id="IPR011009">
    <property type="entry name" value="Kinase-like_dom_sf"/>
</dbReference>
<dbReference type="Pfam" id="PF14479">
    <property type="entry name" value="HeLo"/>
    <property type="match status" value="1"/>
</dbReference>
<dbReference type="OrthoDB" id="1911848at2759"/>
<accession>A0A194WYV7</accession>
<feature type="domain" description="Prion-inhibition and propagation HeLo" evidence="1">
    <location>
        <begin position="81"/>
        <end position="268"/>
    </location>
</feature>
<name>A0A194WYV7_MOLSC</name>
<dbReference type="InterPro" id="IPR029498">
    <property type="entry name" value="HeLo_dom"/>
</dbReference>
<proteinExistence type="predicted"/>